<evidence type="ECO:0000313" key="2">
    <source>
        <dbReference type="EMBL" id="NMC64440.1"/>
    </source>
</evidence>
<dbReference type="Gene3D" id="3.40.50.150">
    <property type="entry name" value="Vaccinia Virus protein VP39"/>
    <property type="match status" value="1"/>
</dbReference>
<sequence>MNKKKTERECSVCGSVKKKVLFQQSFAFAPEGSLLDGYDVVICLNCGFGFADKIPEQDAFDAYYENMSKYEYEYKGGESDFDARRFPVGADFIRSLVADSNVSILDIGCTNGGFLHALRQVGFRNVSGVDPSPICAQNAARLYGIEVLTGTLSRLPENLKKYDLVILSAVLEHVRDLNAALMQVRKILNPGSLLYVEVPDLSQFNNLQDAPFQEFSVEHVNYFSVFSLTNLLMTCGFERLESMQSSTVQRGKIISPELKMMCRMVDMPMQERMTYDAKTQEYLEKYIESSRAIESRIHTAIDRLVKDGRAIIVWGVGTHTQRLMAKSSLSCANIVAFVDSNPKYQSKSIKGIPIIAPKDLLNRQEPILISSSFFQQEIEQHVRSVLGLKNEMIMLYEH</sequence>
<evidence type="ECO:0000259" key="1">
    <source>
        <dbReference type="Pfam" id="PF08484"/>
    </source>
</evidence>
<keyword evidence="2" id="KW-0489">Methyltransferase</keyword>
<dbReference type="SUPFAM" id="SSF53335">
    <property type="entry name" value="S-adenosyl-L-methionine-dependent methyltransferases"/>
    <property type="match status" value="2"/>
</dbReference>
<dbReference type="AlphaFoldDB" id="A0A7X9IMU2"/>
<name>A0A7X9IMU2_9DELT</name>
<keyword evidence="2" id="KW-0808">Transferase</keyword>
<dbReference type="EMBL" id="JAAZON010000673">
    <property type="protein sequence ID" value="NMC64440.1"/>
    <property type="molecule type" value="Genomic_DNA"/>
</dbReference>
<gene>
    <name evidence="2" type="ORF">GYA55_14845</name>
</gene>
<dbReference type="GO" id="GO:0008168">
    <property type="term" value="F:methyltransferase activity"/>
    <property type="evidence" value="ECO:0007669"/>
    <property type="project" value="UniProtKB-KW"/>
</dbReference>
<comment type="caution">
    <text evidence="2">The sequence shown here is derived from an EMBL/GenBank/DDBJ whole genome shotgun (WGS) entry which is preliminary data.</text>
</comment>
<dbReference type="InterPro" id="IPR029063">
    <property type="entry name" value="SAM-dependent_MTases_sf"/>
</dbReference>
<dbReference type="InterPro" id="IPR013691">
    <property type="entry name" value="MeTrfase_14"/>
</dbReference>
<reference evidence="2 3" key="1">
    <citation type="journal article" date="2020" name="Biotechnol. Biofuels">
        <title>New insights from the biogas microbiome by comprehensive genome-resolved metagenomics of nearly 1600 species originating from multiple anaerobic digesters.</title>
        <authorList>
            <person name="Campanaro S."/>
            <person name="Treu L."/>
            <person name="Rodriguez-R L.M."/>
            <person name="Kovalovszki A."/>
            <person name="Ziels R.M."/>
            <person name="Maus I."/>
            <person name="Zhu X."/>
            <person name="Kougias P.G."/>
            <person name="Basile A."/>
            <person name="Luo G."/>
            <person name="Schluter A."/>
            <person name="Konstantinidis K.T."/>
            <person name="Angelidaki I."/>
        </authorList>
    </citation>
    <scope>NUCLEOTIDE SEQUENCE [LARGE SCALE GENOMIC DNA]</scope>
    <source>
        <strain evidence="2">AS27yjCOA_65</strain>
    </source>
</reference>
<dbReference type="PANTHER" id="PTHR43861">
    <property type="entry name" value="TRANS-ACONITATE 2-METHYLTRANSFERASE-RELATED"/>
    <property type="match status" value="1"/>
</dbReference>
<dbReference type="Pfam" id="PF08484">
    <property type="entry name" value="Methyltransf_14"/>
    <property type="match status" value="1"/>
</dbReference>
<dbReference type="PANTHER" id="PTHR43861:SF5">
    <property type="entry name" value="BLL5978 PROTEIN"/>
    <property type="match status" value="1"/>
</dbReference>
<dbReference type="Pfam" id="PF13489">
    <property type="entry name" value="Methyltransf_23"/>
    <property type="match status" value="1"/>
</dbReference>
<dbReference type="CDD" id="cd02440">
    <property type="entry name" value="AdoMet_MTases"/>
    <property type="match status" value="1"/>
</dbReference>
<protein>
    <submittedName>
        <fullName evidence="2">Methyltransferase domain-containing protein</fullName>
    </submittedName>
</protein>
<accession>A0A7X9IMU2</accession>
<feature type="domain" description="C-methyltransferase" evidence="1">
    <location>
        <begin position="270"/>
        <end position="385"/>
    </location>
</feature>
<dbReference type="Proteomes" id="UP000524246">
    <property type="component" value="Unassembled WGS sequence"/>
</dbReference>
<organism evidence="2 3">
    <name type="scientific">SAR324 cluster bacterium</name>
    <dbReference type="NCBI Taxonomy" id="2024889"/>
    <lineage>
        <taxon>Bacteria</taxon>
        <taxon>Deltaproteobacteria</taxon>
        <taxon>SAR324 cluster</taxon>
    </lineage>
</organism>
<dbReference type="GO" id="GO:0032259">
    <property type="term" value="P:methylation"/>
    <property type="evidence" value="ECO:0007669"/>
    <property type="project" value="UniProtKB-KW"/>
</dbReference>
<dbReference type="Gene3D" id="3.40.50.720">
    <property type="entry name" value="NAD(P)-binding Rossmann-like Domain"/>
    <property type="match status" value="1"/>
</dbReference>
<evidence type="ECO:0000313" key="3">
    <source>
        <dbReference type="Proteomes" id="UP000524246"/>
    </source>
</evidence>
<proteinExistence type="predicted"/>